<dbReference type="GO" id="GO:0015648">
    <property type="term" value="F:lipid-linked peptidoglycan transporter activity"/>
    <property type="evidence" value="ECO:0007669"/>
    <property type="project" value="TreeGrafter"/>
</dbReference>
<accession>A0A2H0UG87</accession>
<feature type="transmembrane region" description="Helical" evidence="6">
    <location>
        <begin position="156"/>
        <end position="173"/>
    </location>
</feature>
<dbReference type="AlphaFoldDB" id="A0A2H0UG87"/>
<keyword evidence="3" id="KW-0133">Cell shape</keyword>
<feature type="transmembrane region" description="Helical" evidence="6">
    <location>
        <begin position="298"/>
        <end position="318"/>
    </location>
</feature>
<dbReference type="GO" id="GO:0005886">
    <property type="term" value="C:plasma membrane"/>
    <property type="evidence" value="ECO:0007669"/>
    <property type="project" value="TreeGrafter"/>
</dbReference>
<evidence type="ECO:0000256" key="1">
    <source>
        <dbReference type="ARBA" id="ARBA00004141"/>
    </source>
</evidence>
<dbReference type="InterPro" id="IPR001182">
    <property type="entry name" value="FtsW/RodA"/>
</dbReference>
<proteinExistence type="predicted"/>
<comment type="caution">
    <text evidence="7">The sequence shown here is derived from an EMBL/GenBank/DDBJ whole genome shotgun (WGS) entry which is preliminary data.</text>
</comment>
<evidence type="ECO:0000256" key="2">
    <source>
        <dbReference type="ARBA" id="ARBA00022692"/>
    </source>
</evidence>
<protein>
    <recommendedName>
        <fullName evidence="9">Rod shape-determining protein RodA</fullName>
    </recommendedName>
</protein>
<evidence type="ECO:0000313" key="8">
    <source>
        <dbReference type="Proteomes" id="UP000229315"/>
    </source>
</evidence>
<feature type="transmembrane region" description="Helical" evidence="6">
    <location>
        <begin position="178"/>
        <end position="198"/>
    </location>
</feature>
<feature type="transmembrane region" description="Helical" evidence="6">
    <location>
        <begin position="266"/>
        <end position="286"/>
    </location>
</feature>
<keyword evidence="5 6" id="KW-0472">Membrane</keyword>
<name>A0A2H0UG87_9BACT</name>
<feature type="transmembrane region" description="Helical" evidence="6">
    <location>
        <begin position="95"/>
        <end position="118"/>
    </location>
</feature>
<organism evidence="7 8">
    <name type="scientific">Candidatus Kaiserbacteria bacterium CG10_big_fil_rev_8_21_14_0_10_45_20</name>
    <dbReference type="NCBI Taxonomy" id="1974607"/>
    <lineage>
        <taxon>Bacteria</taxon>
        <taxon>Candidatus Kaiseribacteriota</taxon>
    </lineage>
</organism>
<keyword evidence="4 6" id="KW-1133">Transmembrane helix</keyword>
<dbReference type="PANTHER" id="PTHR30474:SF1">
    <property type="entry name" value="PEPTIDOGLYCAN GLYCOSYLTRANSFERASE MRDB"/>
    <property type="match status" value="1"/>
</dbReference>
<reference evidence="8" key="1">
    <citation type="submission" date="2017-09" db="EMBL/GenBank/DDBJ databases">
        <title>Depth-based differentiation of microbial function through sediment-hosted aquifers and enrichment of novel symbionts in the deep terrestrial subsurface.</title>
        <authorList>
            <person name="Probst A.J."/>
            <person name="Ladd B."/>
            <person name="Jarett J.K."/>
            <person name="Geller-Mcgrath D.E."/>
            <person name="Sieber C.M.K."/>
            <person name="Emerson J.B."/>
            <person name="Anantharaman K."/>
            <person name="Thomas B.C."/>
            <person name="Malmstrom R."/>
            <person name="Stieglmeier M."/>
            <person name="Klingl A."/>
            <person name="Woyke T."/>
            <person name="Ryan C.M."/>
            <person name="Banfield J.F."/>
        </authorList>
    </citation>
    <scope>NUCLEOTIDE SEQUENCE [LARGE SCALE GENOMIC DNA]</scope>
</reference>
<feature type="transmembrane region" description="Helical" evidence="6">
    <location>
        <begin position="330"/>
        <end position="350"/>
    </location>
</feature>
<comment type="subcellular location">
    <subcellularLocation>
        <location evidence="1">Membrane</location>
        <topology evidence="1">Multi-pass membrane protein</topology>
    </subcellularLocation>
</comment>
<feature type="transmembrane region" description="Helical" evidence="6">
    <location>
        <begin position="130"/>
        <end position="150"/>
    </location>
</feature>
<dbReference type="EMBL" id="PFBH01000004">
    <property type="protein sequence ID" value="PIR85423.1"/>
    <property type="molecule type" value="Genomic_DNA"/>
</dbReference>
<sequence length="372" mass="40808">MKNVIANTDWFLLGSAIAISLLGLITMYGFGDDSQFSSRQLIWLSLGVFVFFFASTIDFRFLRRTSVVVFVYSIAIFLLLLLFSIGSVFQGSSRWIDFGFFALQPAEVAKLALIILLAKYFSRRHIEIAHFRHIIVSGAYALIIFVLLFLQPDFGSGLIILGLWGGVILISGIPPKRLVVLVGIGLIAASFLWFFGLADYQKARVVSFLHPLADIQGAGYNAFQSTVAVGSGGILGKGIGYGTQSRLQFLPEYQTDFIFAAFAEEWGMGGAILLLALFAVIFWRIAENARIGATNFETLFILGVGVLILIHVSVHVGMNVGLLPITGTTLPFMSYGGSHMLVGYLSLGIINAMRRYSRVVHEDEKHEVVGIS</sequence>
<evidence type="ECO:0000256" key="5">
    <source>
        <dbReference type="ARBA" id="ARBA00023136"/>
    </source>
</evidence>
<gene>
    <name evidence="7" type="ORF">COU15_00810</name>
</gene>
<keyword evidence="2 6" id="KW-0812">Transmembrane</keyword>
<dbReference type="Pfam" id="PF01098">
    <property type="entry name" value="FTSW_RODA_SPOVE"/>
    <property type="match status" value="1"/>
</dbReference>
<dbReference type="GO" id="GO:0032153">
    <property type="term" value="C:cell division site"/>
    <property type="evidence" value="ECO:0007669"/>
    <property type="project" value="TreeGrafter"/>
</dbReference>
<evidence type="ECO:0000256" key="4">
    <source>
        <dbReference type="ARBA" id="ARBA00022989"/>
    </source>
</evidence>
<feature type="transmembrane region" description="Helical" evidence="6">
    <location>
        <begin position="42"/>
        <end position="62"/>
    </location>
</feature>
<dbReference type="Proteomes" id="UP000229315">
    <property type="component" value="Unassembled WGS sequence"/>
</dbReference>
<evidence type="ECO:0000313" key="7">
    <source>
        <dbReference type="EMBL" id="PIR85423.1"/>
    </source>
</evidence>
<feature type="transmembrane region" description="Helical" evidence="6">
    <location>
        <begin position="12"/>
        <end position="30"/>
    </location>
</feature>
<dbReference type="PANTHER" id="PTHR30474">
    <property type="entry name" value="CELL CYCLE PROTEIN"/>
    <property type="match status" value="1"/>
</dbReference>
<feature type="transmembrane region" description="Helical" evidence="6">
    <location>
        <begin position="69"/>
        <end position="89"/>
    </location>
</feature>
<dbReference type="GO" id="GO:0051301">
    <property type="term" value="P:cell division"/>
    <property type="evidence" value="ECO:0007669"/>
    <property type="project" value="InterPro"/>
</dbReference>
<evidence type="ECO:0000256" key="6">
    <source>
        <dbReference type="SAM" id="Phobius"/>
    </source>
</evidence>
<dbReference type="GO" id="GO:0008360">
    <property type="term" value="P:regulation of cell shape"/>
    <property type="evidence" value="ECO:0007669"/>
    <property type="project" value="UniProtKB-KW"/>
</dbReference>
<evidence type="ECO:0008006" key="9">
    <source>
        <dbReference type="Google" id="ProtNLM"/>
    </source>
</evidence>
<evidence type="ECO:0000256" key="3">
    <source>
        <dbReference type="ARBA" id="ARBA00022960"/>
    </source>
</evidence>